<feature type="transmembrane region" description="Helical" evidence="1">
    <location>
        <begin position="82"/>
        <end position="100"/>
    </location>
</feature>
<dbReference type="RefSeq" id="WP_229570999.1">
    <property type="nucleotide sequence ID" value="NZ_AP025226.1"/>
</dbReference>
<sequence length="104" mass="11139">MKAVQLTNKILLIIMLGIVNVVAYAQPPSISVQPTPFQGASNLQTLLSYAMYAAWLVVFGMIIVAAVEAARGNHMGDTFKRALIGVIIAAFLLTFGWAIISGVF</sequence>
<keyword evidence="1" id="KW-1133">Transmembrane helix</keyword>
<dbReference type="AlphaFoldDB" id="A0AAQ4CWT0"/>
<proteinExistence type="predicted"/>
<gene>
    <name evidence="2" type="ORF">SACC_32780</name>
</gene>
<evidence type="ECO:0000256" key="1">
    <source>
        <dbReference type="SAM" id="Phobius"/>
    </source>
</evidence>
<organism evidence="2 3">
    <name type="scientific">Saccharolobus caldissimus</name>
    <dbReference type="NCBI Taxonomy" id="1702097"/>
    <lineage>
        <taxon>Archaea</taxon>
        <taxon>Thermoproteota</taxon>
        <taxon>Thermoprotei</taxon>
        <taxon>Sulfolobales</taxon>
        <taxon>Sulfolobaceae</taxon>
        <taxon>Saccharolobus</taxon>
    </lineage>
</organism>
<feature type="transmembrane region" description="Helical" evidence="1">
    <location>
        <begin position="49"/>
        <end position="70"/>
    </location>
</feature>
<keyword evidence="1" id="KW-0812">Transmembrane</keyword>
<accession>A0AAQ4CWT0</accession>
<keyword evidence="3" id="KW-1185">Reference proteome</keyword>
<evidence type="ECO:0000313" key="3">
    <source>
        <dbReference type="Proteomes" id="UP001319921"/>
    </source>
</evidence>
<dbReference type="GeneID" id="68868005"/>
<name>A0AAQ4CWT0_9CREN</name>
<dbReference type="Proteomes" id="UP001319921">
    <property type="component" value="Chromosome"/>
</dbReference>
<reference evidence="2 3" key="1">
    <citation type="journal article" date="2022" name="Microbiol. Resour. Announc.">
        <title>Complete Genome Sequence of the Hyperthermophilic and Acidophilic Archaeon Saccharolobus caldissimus Strain HS-3T.</title>
        <authorList>
            <person name="Sakai H.D."/>
            <person name="Kurosawa N."/>
        </authorList>
    </citation>
    <scope>NUCLEOTIDE SEQUENCE [LARGE SCALE GENOMIC DNA]</scope>
    <source>
        <strain evidence="2 3">JCM32116</strain>
    </source>
</reference>
<dbReference type="EMBL" id="AP025226">
    <property type="protein sequence ID" value="BDC00262.1"/>
    <property type="molecule type" value="Genomic_DNA"/>
</dbReference>
<protein>
    <submittedName>
        <fullName evidence="2">Uncharacterized protein</fullName>
    </submittedName>
</protein>
<dbReference type="KEGG" id="scas:SACC_32780"/>
<evidence type="ECO:0000313" key="2">
    <source>
        <dbReference type="EMBL" id="BDC00262.1"/>
    </source>
</evidence>
<keyword evidence="1" id="KW-0472">Membrane</keyword>